<evidence type="ECO:0000256" key="1">
    <source>
        <dbReference type="ARBA" id="ARBA00022741"/>
    </source>
</evidence>
<proteinExistence type="predicted"/>
<evidence type="ECO:0000256" key="6">
    <source>
        <dbReference type="ARBA" id="ARBA00023125"/>
    </source>
</evidence>
<dbReference type="GO" id="GO:0004386">
    <property type="term" value="F:helicase activity"/>
    <property type="evidence" value="ECO:0007669"/>
    <property type="project" value="UniProtKB-KW"/>
</dbReference>
<dbReference type="InterPro" id="IPR038726">
    <property type="entry name" value="PDDEXK_AddAB-type"/>
</dbReference>
<dbReference type="GO" id="GO:0003677">
    <property type="term" value="F:DNA binding"/>
    <property type="evidence" value="ECO:0007669"/>
    <property type="project" value="UniProtKB-KW"/>
</dbReference>
<gene>
    <name evidence="9" type="ORF">Gferi_09385</name>
</gene>
<evidence type="ECO:0000313" key="10">
    <source>
        <dbReference type="Proteomes" id="UP000095743"/>
    </source>
</evidence>
<keyword evidence="1" id="KW-0547">Nucleotide-binding</keyword>
<dbReference type="GO" id="GO:0006281">
    <property type="term" value="P:DNA repair"/>
    <property type="evidence" value="ECO:0007669"/>
    <property type="project" value="UniProtKB-KW"/>
</dbReference>
<dbReference type="InterPro" id="IPR011604">
    <property type="entry name" value="PDDEXK-like_dom_sf"/>
</dbReference>
<keyword evidence="7" id="KW-0234">DNA repair</keyword>
<evidence type="ECO:0000256" key="7">
    <source>
        <dbReference type="ARBA" id="ARBA00023204"/>
    </source>
</evidence>
<dbReference type="Gene3D" id="3.90.320.10">
    <property type="match status" value="1"/>
</dbReference>
<feature type="domain" description="PD-(D/E)XK endonuclease-like" evidence="8">
    <location>
        <begin position="103"/>
        <end position="243"/>
    </location>
</feature>
<name>A0A1D8GFV0_9FIRM</name>
<dbReference type="RefSeq" id="WP_069975837.1">
    <property type="nucleotide sequence ID" value="NZ_CP017269.1"/>
</dbReference>
<evidence type="ECO:0000256" key="4">
    <source>
        <dbReference type="ARBA" id="ARBA00022806"/>
    </source>
</evidence>
<keyword evidence="3" id="KW-0378">Hydrolase</keyword>
<dbReference type="AlphaFoldDB" id="A0A1D8GFV0"/>
<evidence type="ECO:0000256" key="2">
    <source>
        <dbReference type="ARBA" id="ARBA00022763"/>
    </source>
</evidence>
<dbReference type="KEGG" id="gfe:Gferi_09385"/>
<keyword evidence="10" id="KW-1185">Reference proteome</keyword>
<keyword evidence="4" id="KW-0347">Helicase</keyword>
<dbReference type="GO" id="GO:0016787">
    <property type="term" value="F:hydrolase activity"/>
    <property type="evidence" value="ECO:0007669"/>
    <property type="project" value="UniProtKB-KW"/>
</dbReference>
<dbReference type="GO" id="GO:0005524">
    <property type="term" value="F:ATP binding"/>
    <property type="evidence" value="ECO:0007669"/>
    <property type="project" value="UniProtKB-KW"/>
</dbReference>
<evidence type="ECO:0000259" key="8">
    <source>
        <dbReference type="Pfam" id="PF12705"/>
    </source>
</evidence>
<keyword evidence="5" id="KW-0067">ATP-binding</keyword>
<keyword evidence="6" id="KW-0238">DNA-binding</keyword>
<sequence>MIDLRKQETFYYSQNSLNTFLQCPKKFRFKYVERLHWKKALPGADLYYENMKVGLDFHLLCERYFSGIACDVPEAVENREQLQTWLKQLKEMIPLKEEHRYLPEYEMRMIKGDVRLQAKYDLIVLKGDGDVEIWDWKTEERQMSMAEVAKKIQTMVYMYLFMENAQGLLRCPIDYEKIKMIYWQPQYGTKRLEVPYSREKHLQYEAEIKNIIQELQVYDFDCPMNRERFEKSCRYCEFQSLCNQEA</sequence>
<dbReference type="EMBL" id="CP017269">
    <property type="protein sequence ID" value="AOT69778.1"/>
    <property type="molecule type" value="Genomic_DNA"/>
</dbReference>
<evidence type="ECO:0000313" key="9">
    <source>
        <dbReference type="EMBL" id="AOT69778.1"/>
    </source>
</evidence>
<dbReference type="Pfam" id="PF12705">
    <property type="entry name" value="PDDEXK_1"/>
    <property type="match status" value="1"/>
</dbReference>
<dbReference type="STRING" id="1424294.Gferi_09385"/>
<evidence type="ECO:0000256" key="5">
    <source>
        <dbReference type="ARBA" id="ARBA00022840"/>
    </source>
</evidence>
<keyword evidence="2" id="KW-0227">DNA damage</keyword>
<evidence type="ECO:0000256" key="3">
    <source>
        <dbReference type="ARBA" id="ARBA00022801"/>
    </source>
</evidence>
<reference evidence="9 10" key="1">
    <citation type="submission" date="2016-09" db="EMBL/GenBank/DDBJ databases">
        <title>Genomic analysis reveals versatility of anaerobic energy metabolism of Geosporobacter ferrireducens IRF9 of phylum Firmicutes.</title>
        <authorList>
            <person name="Kim S.-J."/>
        </authorList>
    </citation>
    <scope>NUCLEOTIDE SEQUENCE [LARGE SCALE GENOMIC DNA]</scope>
    <source>
        <strain evidence="9 10">IRF9</strain>
    </source>
</reference>
<protein>
    <recommendedName>
        <fullName evidence="8">PD-(D/E)XK endonuclease-like domain-containing protein</fullName>
    </recommendedName>
</protein>
<accession>A0A1D8GFV0</accession>
<dbReference type="OrthoDB" id="306181at2"/>
<organism evidence="9 10">
    <name type="scientific">Geosporobacter ferrireducens</name>
    <dbReference type="NCBI Taxonomy" id="1424294"/>
    <lineage>
        <taxon>Bacteria</taxon>
        <taxon>Bacillati</taxon>
        <taxon>Bacillota</taxon>
        <taxon>Clostridia</taxon>
        <taxon>Peptostreptococcales</taxon>
        <taxon>Thermotaleaceae</taxon>
        <taxon>Geosporobacter</taxon>
    </lineage>
</organism>
<dbReference type="Proteomes" id="UP000095743">
    <property type="component" value="Chromosome"/>
</dbReference>